<comment type="caution">
    <text evidence="8">The sequence shown here is derived from an EMBL/GenBank/DDBJ whole genome shotgun (WGS) entry which is preliminary data.</text>
</comment>
<evidence type="ECO:0000313" key="9">
    <source>
        <dbReference type="Proteomes" id="UP001380365"/>
    </source>
</evidence>
<evidence type="ECO:0000256" key="4">
    <source>
        <dbReference type="ARBA" id="ARBA00022989"/>
    </source>
</evidence>
<evidence type="ECO:0000256" key="6">
    <source>
        <dbReference type="SAM" id="MobiDB-lite"/>
    </source>
</evidence>
<proteinExistence type="predicted"/>
<evidence type="ECO:0000256" key="3">
    <source>
        <dbReference type="ARBA" id="ARBA00022692"/>
    </source>
</evidence>
<dbReference type="Pfam" id="PF03631">
    <property type="entry name" value="Virul_fac_BrkB"/>
    <property type="match status" value="1"/>
</dbReference>
<evidence type="ECO:0000256" key="1">
    <source>
        <dbReference type="ARBA" id="ARBA00004651"/>
    </source>
</evidence>
<feature type="compositionally biased region" description="Basic and acidic residues" evidence="6">
    <location>
        <begin position="24"/>
        <end position="36"/>
    </location>
</feature>
<evidence type="ECO:0000313" key="8">
    <source>
        <dbReference type="EMBL" id="MEJ5095268.1"/>
    </source>
</evidence>
<feature type="transmembrane region" description="Helical" evidence="7">
    <location>
        <begin position="67"/>
        <end position="96"/>
    </location>
</feature>
<feature type="transmembrane region" description="Helical" evidence="7">
    <location>
        <begin position="251"/>
        <end position="276"/>
    </location>
</feature>
<dbReference type="PIRSF" id="PIRSF035875">
    <property type="entry name" value="RNase_BN"/>
    <property type="match status" value="1"/>
</dbReference>
<feature type="transmembrane region" description="Helical" evidence="7">
    <location>
        <begin position="178"/>
        <end position="205"/>
    </location>
</feature>
<gene>
    <name evidence="8" type="ORF">WH159_12060</name>
</gene>
<reference evidence="8 9" key="1">
    <citation type="submission" date="2023-12" db="EMBL/GenBank/DDBJ databases">
        <title>Gut-associated functions are favored during microbiome assembly across C. elegans life.</title>
        <authorList>
            <person name="Zimmermann J."/>
        </authorList>
    </citation>
    <scope>NUCLEOTIDE SEQUENCE [LARGE SCALE GENOMIC DNA]</scope>
    <source>
        <strain evidence="8 9">JUb134</strain>
    </source>
</reference>
<dbReference type="PANTHER" id="PTHR30213">
    <property type="entry name" value="INNER MEMBRANE PROTEIN YHJD"/>
    <property type="match status" value="1"/>
</dbReference>
<evidence type="ECO:0000256" key="7">
    <source>
        <dbReference type="SAM" id="Phobius"/>
    </source>
</evidence>
<organism evidence="8 9">
    <name type="scientific">Sphingomonas molluscorum</name>
    <dbReference type="NCBI Taxonomy" id="418184"/>
    <lineage>
        <taxon>Bacteria</taxon>
        <taxon>Pseudomonadati</taxon>
        <taxon>Pseudomonadota</taxon>
        <taxon>Alphaproteobacteria</taxon>
        <taxon>Sphingomonadales</taxon>
        <taxon>Sphingomonadaceae</taxon>
        <taxon>Sphingomonas</taxon>
    </lineage>
</organism>
<feature type="transmembrane region" description="Helical" evidence="7">
    <location>
        <begin position="217"/>
        <end position="239"/>
    </location>
</feature>
<feature type="compositionally biased region" description="Low complexity" evidence="6">
    <location>
        <begin position="1"/>
        <end position="20"/>
    </location>
</feature>
<comment type="subcellular location">
    <subcellularLocation>
        <location evidence="1">Cell membrane</location>
        <topology evidence="1">Multi-pass membrane protein</topology>
    </subcellularLocation>
</comment>
<feature type="compositionally biased region" description="Basic residues" evidence="6">
    <location>
        <begin position="346"/>
        <end position="356"/>
    </location>
</feature>
<keyword evidence="9" id="KW-1185">Reference proteome</keyword>
<protein>
    <submittedName>
        <fullName evidence="8">YihY/virulence factor BrkB family protein</fullName>
    </submittedName>
</protein>
<keyword evidence="4 7" id="KW-1133">Transmembrane helix</keyword>
<feature type="region of interest" description="Disordered" evidence="6">
    <location>
        <begin position="1"/>
        <end position="41"/>
    </location>
</feature>
<evidence type="ECO:0000256" key="2">
    <source>
        <dbReference type="ARBA" id="ARBA00022475"/>
    </source>
</evidence>
<keyword evidence="3 7" id="KW-0812">Transmembrane</keyword>
<feature type="region of interest" description="Disordered" evidence="6">
    <location>
        <begin position="318"/>
        <end position="356"/>
    </location>
</feature>
<keyword evidence="5 7" id="KW-0472">Membrane</keyword>
<feature type="transmembrane region" description="Helical" evidence="7">
    <location>
        <begin position="288"/>
        <end position="310"/>
    </location>
</feature>
<dbReference type="NCBIfam" id="TIGR00765">
    <property type="entry name" value="yihY_not_rbn"/>
    <property type="match status" value="1"/>
</dbReference>
<sequence length="356" mass="37964">MTDAATPSGSAPAAGPSAPDVDPTETKLHPEPHEVPGVESTHPWQHPWAAWKSILKRVYTMDGYHNLSLMAAGVAFYCFLSFVPLLGAIVMTYGLVADPSTVAEHMKTIFELVPADAARLISDQLISVATTAASKAGLGLAIALFFSIYGAMRASSAIIQALNVIYEEEESRNIIQTTLASALLTVGAVLAALVGLFSAGALGYLQTAVDVLGRAGVITIQILTWLVAIAIASSTFAFIYRYAPDRARAQWQWLSIGSVAATLLWGIATLGFGVYAANFANYNATYGALGAVVVLLMWLYVSCYAVLIGAEINAESERQTGVDSTTGRPRPPGRRGATMADQLPSKRQHKPRRDKY</sequence>
<dbReference type="InterPro" id="IPR017039">
    <property type="entry name" value="Virul_fac_BrkB"/>
</dbReference>
<dbReference type="PANTHER" id="PTHR30213:SF0">
    <property type="entry name" value="UPF0761 MEMBRANE PROTEIN YIHY"/>
    <property type="match status" value="1"/>
</dbReference>
<dbReference type="EMBL" id="JBBGZA010000001">
    <property type="protein sequence ID" value="MEJ5095268.1"/>
    <property type="molecule type" value="Genomic_DNA"/>
</dbReference>
<dbReference type="Proteomes" id="UP001380365">
    <property type="component" value="Unassembled WGS sequence"/>
</dbReference>
<evidence type="ECO:0000256" key="5">
    <source>
        <dbReference type="ARBA" id="ARBA00023136"/>
    </source>
</evidence>
<name>A0ABU8Q6Z9_9SPHN</name>
<keyword evidence="2" id="KW-1003">Cell membrane</keyword>
<dbReference type="RefSeq" id="WP_165889945.1">
    <property type="nucleotide sequence ID" value="NZ_JBBGZA010000001.1"/>
</dbReference>
<accession>A0ABU8Q6Z9</accession>